<dbReference type="PANTHER" id="PTHR12858">
    <property type="entry name" value="RIBOSOME BIOGENESIS PROTEIN"/>
    <property type="match status" value="1"/>
</dbReference>
<evidence type="ECO:0000313" key="3">
    <source>
        <dbReference type="Proteomes" id="UP001162640"/>
    </source>
</evidence>
<feature type="compositionally biased region" description="Polar residues" evidence="1">
    <location>
        <begin position="83"/>
        <end position="93"/>
    </location>
</feature>
<dbReference type="PANTHER" id="PTHR12858:SF1">
    <property type="entry name" value="PRE-RRNA-PROCESSING PROTEIN TSR1 HOMOLOG"/>
    <property type="match status" value="1"/>
</dbReference>
<evidence type="ECO:0000313" key="2">
    <source>
        <dbReference type="EMBL" id="GMH56094.1"/>
    </source>
</evidence>
<dbReference type="GO" id="GO:0005525">
    <property type="term" value="F:GTP binding"/>
    <property type="evidence" value="ECO:0007669"/>
    <property type="project" value="TreeGrafter"/>
</dbReference>
<feature type="compositionally biased region" description="Basic and acidic residues" evidence="1">
    <location>
        <begin position="67"/>
        <end position="82"/>
    </location>
</feature>
<dbReference type="EMBL" id="BLQM01000049">
    <property type="protein sequence ID" value="GMH56094.1"/>
    <property type="molecule type" value="Genomic_DNA"/>
</dbReference>
<dbReference type="GO" id="GO:0000462">
    <property type="term" value="P:maturation of SSU-rRNA from tricistronic rRNA transcript (SSU-rRNA, 5.8S rRNA, LSU-rRNA)"/>
    <property type="evidence" value="ECO:0007669"/>
    <property type="project" value="TreeGrafter"/>
</dbReference>
<reference evidence="3" key="1">
    <citation type="journal article" date="2023" name="Commun. Biol.">
        <title>Genome analysis of Parmales, the sister group of diatoms, reveals the evolutionary specialization of diatoms from phago-mixotrophs to photoautotrophs.</title>
        <authorList>
            <person name="Ban H."/>
            <person name="Sato S."/>
            <person name="Yoshikawa S."/>
            <person name="Yamada K."/>
            <person name="Nakamura Y."/>
            <person name="Ichinomiya M."/>
            <person name="Sato N."/>
            <person name="Blanc-Mathieu R."/>
            <person name="Endo H."/>
            <person name="Kuwata A."/>
            <person name="Ogata H."/>
        </authorList>
    </citation>
    <scope>NUCLEOTIDE SEQUENCE [LARGE SCALE GENOMIC DNA]</scope>
</reference>
<sequence length="264" mass="29036">MLGTTEHYSEICNWDTSLDPHYFYFIVKVQFKMPTSHRSGGLKQSNKGHKTSKSSKRSLARGLGAGRIEKAKKTISKSRKDTSVTSARQNRVNEASMRRKSKKEVSFNKRRIGSTASETTVPKIIGILSLSEGRLGPSGQGRLTESHLRTYITSLPSTSPSPTDPTVTKIPQLKSQFQLTTPSDFSETYLDGVLKMSLASDVLLITFDGVSALNGAVGDNEDVHTQEGDEEYPNLLSAEGERALNALKAQGEKWEELSDELGMH</sequence>
<feature type="compositionally biased region" description="Basic residues" evidence="1">
    <location>
        <begin position="46"/>
        <end position="59"/>
    </location>
</feature>
<feature type="compositionally biased region" description="Basic residues" evidence="1">
    <location>
        <begin position="98"/>
        <end position="108"/>
    </location>
</feature>
<dbReference type="InterPro" id="IPR039761">
    <property type="entry name" value="Bms1/Tsr1"/>
</dbReference>
<evidence type="ECO:0000256" key="1">
    <source>
        <dbReference type="SAM" id="MobiDB-lite"/>
    </source>
</evidence>
<dbReference type="GO" id="GO:0000479">
    <property type="term" value="P:endonucleolytic cleavage of tricistronic rRNA transcript (SSU-rRNA, 5.8S rRNA, LSU-rRNA)"/>
    <property type="evidence" value="ECO:0007669"/>
    <property type="project" value="TreeGrafter"/>
</dbReference>
<name>A0A9W6ZT42_9STRA</name>
<proteinExistence type="predicted"/>
<dbReference type="GO" id="GO:0034511">
    <property type="term" value="F:U3 snoRNA binding"/>
    <property type="evidence" value="ECO:0007669"/>
    <property type="project" value="TreeGrafter"/>
</dbReference>
<gene>
    <name evidence="2" type="ORF">TL16_g02057</name>
</gene>
<dbReference type="AlphaFoldDB" id="A0A9W6ZT42"/>
<organism evidence="2 3">
    <name type="scientific">Triparma laevis f. inornata</name>
    <dbReference type="NCBI Taxonomy" id="1714386"/>
    <lineage>
        <taxon>Eukaryota</taxon>
        <taxon>Sar</taxon>
        <taxon>Stramenopiles</taxon>
        <taxon>Ochrophyta</taxon>
        <taxon>Bolidophyceae</taxon>
        <taxon>Parmales</taxon>
        <taxon>Triparmaceae</taxon>
        <taxon>Triparma</taxon>
    </lineage>
</organism>
<accession>A0A9W6ZT42</accession>
<feature type="region of interest" description="Disordered" evidence="1">
    <location>
        <begin position="36"/>
        <end position="108"/>
    </location>
</feature>
<dbReference type="GO" id="GO:0003924">
    <property type="term" value="F:GTPase activity"/>
    <property type="evidence" value="ECO:0007669"/>
    <property type="project" value="TreeGrafter"/>
</dbReference>
<dbReference type="Proteomes" id="UP001162640">
    <property type="component" value="Unassembled WGS sequence"/>
</dbReference>
<protein>
    <submittedName>
        <fullName evidence="2">Uncharacterized protein</fullName>
    </submittedName>
</protein>
<comment type="caution">
    <text evidence="2">The sequence shown here is derived from an EMBL/GenBank/DDBJ whole genome shotgun (WGS) entry which is preliminary data.</text>
</comment>
<dbReference type="GO" id="GO:0030688">
    <property type="term" value="C:preribosome, small subunit precursor"/>
    <property type="evidence" value="ECO:0007669"/>
    <property type="project" value="TreeGrafter"/>
</dbReference>
<feature type="compositionally biased region" description="Polar residues" evidence="1">
    <location>
        <begin position="36"/>
        <end position="45"/>
    </location>
</feature>